<gene>
    <name evidence="1" type="ORF">AA0113_g4636</name>
</gene>
<proteinExistence type="predicted"/>
<organism evidence="1 2">
    <name type="scientific">Alternaria arborescens</name>
    <dbReference type="NCBI Taxonomy" id="156630"/>
    <lineage>
        <taxon>Eukaryota</taxon>
        <taxon>Fungi</taxon>
        <taxon>Dikarya</taxon>
        <taxon>Ascomycota</taxon>
        <taxon>Pezizomycotina</taxon>
        <taxon>Dothideomycetes</taxon>
        <taxon>Pleosporomycetidae</taxon>
        <taxon>Pleosporales</taxon>
        <taxon>Pleosporineae</taxon>
        <taxon>Pleosporaceae</taxon>
        <taxon>Alternaria</taxon>
        <taxon>Alternaria sect. Alternaria</taxon>
    </lineage>
</organism>
<reference evidence="2" key="1">
    <citation type="journal article" date="2019" name="bioRxiv">
        <title>Genomics, evolutionary history and diagnostics of the Alternaria alternata species group including apple and Asian pear pathotypes.</title>
        <authorList>
            <person name="Armitage A.D."/>
            <person name="Cockerton H.M."/>
            <person name="Sreenivasaprasad S."/>
            <person name="Woodhall J.W."/>
            <person name="Lane C.R."/>
            <person name="Harrison R.J."/>
            <person name="Clarkson J.P."/>
        </authorList>
    </citation>
    <scope>NUCLEOTIDE SEQUENCE [LARGE SCALE GENOMIC DNA]</scope>
    <source>
        <strain evidence="2">RGR 97.0016</strain>
    </source>
</reference>
<evidence type="ECO:0000313" key="2">
    <source>
        <dbReference type="Proteomes" id="UP000293823"/>
    </source>
</evidence>
<dbReference type="OrthoDB" id="5386682at2759"/>
<dbReference type="EMBL" id="PEJP01000015">
    <property type="protein sequence ID" value="RYO67500.1"/>
    <property type="molecule type" value="Genomic_DNA"/>
</dbReference>
<protein>
    <submittedName>
        <fullName evidence="1">Uncharacterized protein</fullName>
    </submittedName>
</protein>
<accession>A0A4Q4SB29</accession>
<sequence length="263" mass="29932">MYQLPDALDRFRVGFQATDPKDKVYGLLNLVSPRFEVDALDINYSKSVGKVYADTVLTDIQLYSRLTAFARITHPVSYDGPGPGDYKDCKDFKEISEYRSWAPRWDRIGFAEKLGIDDADCPWSACGKNSTAVIVEKPSEPAQLYLKGVIYGRVDEVGRIMDYYNLKDPEYAGDPKFDSNNENAYEMVPDGTDINSGYDPTDRHPYIDNFERIDVESSPEKFARTLTAGRWDEDGKYLDRLSTEMQARHSAACIHLLLRLLHV</sequence>
<keyword evidence="2" id="KW-1185">Reference proteome</keyword>
<dbReference type="Proteomes" id="UP000293823">
    <property type="component" value="Unassembled WGS sequence"/>
</dbReference>
<comment type="caution">
    <text evidence="1">The sequence shown here is derived from an EMBL/GenBank/DDBJ whole genome shotgun (WGS) entry which is preliminary data.</text>
</comment>
<name>A0A4Q4SB29_9PLEO</name>
<evidence type="ECO:0000313" key="1">
    <source>
        <dbReference type="EMBL" id="RYO67500.1"/>
    </source>
</evidence>
<dbReference type="AlphaFoldDB" id="A0A4Q4SB29"/>